<evidence type="ECO:0008006" key="3">
    <source>
        <dbReference type="Google" id="ProtNLM"/>
    </source>
</evidence>
<protein>
    <recommendedName>
        <fullName evidence="3">DUF1963 domain-containing protein</fullName>
    </recommendedName>
</protein>
<organism evidence="1 2">
    <name type="scientific">Sulfitobacter donghicola DSW-25 = KCTC 12864 = JCM 14565</name>
    <dbReference type="NCBI Taxonomy" id="1300350"/>
    <lineage>
        <taxon>Bacteria</taxon>
        <taxon>Pseudomonadati</taxon>
        <taxon>Pseudomonadota</taxon>
        <taxon>Alphaproteobacteria</taxon>
        <taxon>Rhodobacterales</taxon>
        <taxon>Roseobacteraceae</taxon>
        <taxon>Sulfitobacter</taxon>
    </lineage>
</organism>
<dbReference type="InterPro" id="IPR035948">
    <property type="entry name" value="YwqG-like_sf"/>
</dbReference>
<comment type="caution">
    <text evidence="1">The sequence shown here is derived from an EMBL/GenBank/DDBJ whole genome shotgun (WGS) entry which is preliminary data.</text>
</comment>
<dbReference type="STRING" id="1300350.Z948_850"/>
<dbReference type="Gene3D" id="2.30.320.10">
    <property type="entry name" value="YwqG-like"/>
    <property type="match status" value="1"/>
</dbReference>
<dbReference type="Pfam" id="PF09234">
    <property type="entry name" value="DUF1963"/>
    <property type="match status" value="1"/>
</dbReference>
<keyword evidence="2" id="KW-1185">Reference proteome</keyword>
<evidence type="ECO:0000313" key="1">
    <source>
        <dbReference type="EMBL" id="KEJ90301.1"/>
    </source>
</evidence>
<dbReference type="eggNOG" id="ENOG50300Y5">
    <property type="taxonomic scope" value="Bacteria"/>
</dbReference>
<evidence type="ECO:0000313" key="2">
    <source>
        <dbReference type="Proteomes" id="UP000027734"/>
    </source>
</evidence>
<proteinExistence type="predicted"/>
<dbReference type="EMBL" id="JAMC01000002">
    <property type="protein sequence ID" value="KEJ90301.1"/>
    <property type="molecule type" value="Genomic_DNA"/>
</dbReference>
<dbReference type="SUPFAM" id="SSF103032">
    <property type="entry name" value="Hypothetical protein YwqG"/>
    <property type="match status" value="1"/>
</dbReference>
<name>A0A073ILB5_9RHOB</name>
<dbReference type="RefSeq" id="WP_025058312.1">
    <property type="nucleotide sequence ID" value="NZ_JAMC01000002.1"/>
</dbReference>
<dbReference type="OrthoDB" id="8792814at2"/>
<dbReference type="AlphaFoldDB" id="A0A073ILB5"/>
<reference evidence="1 2" key="1">
    <citation type="submission" date="2014-01" db="EMBL/GenBank/DDBJ databases">
        <title>Sulfitobacter donghicola JCM 14565 Genome Sequencing.</title>
        <authorList>
            <person name="Lai Q."/>
            <person name="Hong Z."/>
        </authorList>
    </citation>
    <scope>NUCLEOTIDE SEQUENCE [LARGE SCALE GENOMIC DNA]</scope>
    <source>
        <strain evidence="1 2">JCM 14565</strain>
    </source>
</reference>
<gene>
    <name evidence="1" type="ORF">DSW25_05895</name>
</gene>
<dbReference type="InterPro" id="IPR015315">
    <property type="entry name" value="DUF1963"/>
</dbReference>
<sequence length="258" mass="28928">MFGWLKNMIGGARKPAPPPIPQGPLDEAALKQALTRYCAPVVFTKPANIDPFETMFGAVRLERKGEVWPSCNGTPMLPLCQLNLRQAPLLPKALMDLSLVTLFVAETESYAPTQIIDTQNPDQAATWALRSYTSLEGLTIPQPLRRQNPFSPRRGDWAEAQADYANHDMAGHVVDTMANDVYAYDWSRTVAQTKLGGWPGTVQSEPWWDDPSSKETWDFVLQIENEPKAGWFGWGDGAAYIARSRQKPHRWAIDVQFN</sequence>
<accession>A0A073ILB5</accession>
<dbReference type="Proteomes" id="UP000027734">
    <property type="component" value="Unassembled WGS sequence"/>
</dbReference>